<dbReference type="Proteomes" id="UP000305067">
    <property type="component" value="Unassembled WGS sequence"/>
</dbReference>
<evidence type="ECO:0000313" key="3">
    <source>
        <dbReference type="Proteomes" id="UP000305067"/>
    </source>
</evidence>
<keyword evidence="1" id="KW-0812">Transmembrane</keyword>
<reference evidence="2 3" key="1">
    <citation type="journal article" date="2019" name="Nat. Ecol. Evol.">
        <title>Megaphylogeny resolves global patterns of mushroom evolution.</title>
        <authorList>
            <person name="Varga T."/>
            <person name="Krizsan K."/>
            <person name="Foldi C."/>
            <person name="Dima B."/>
            <person name="Sanchez-Garcia M."/>
            <person name="Sanchez-Ramirez S."/>
            <person name="Szollosi G.J."/>
            <person name="Szarkandi J.G."/>
            <person name="Papp V."/>
            <person name="Albert L."/>
            <person name="Andreopoulos W."/>
            <person name="Angelini C."/>
            <person name="Antonin V."/>
            <person name="Barry K.W."/>
            <person name="Bougher N.L."/>
            <person name="Buchanan P."/>
            <person name="Buyck B."/>
            <person name="Bense V."/>
            <person name="Catcheside P."/>
            <person name="Chovatia M."/>
            <person name="Cooper J."/>
            <person name="Damon W."/>
            <person name="Desjardin D."/>
            <person name="Finy P."/>
            <person name="Geml J."/>
            <person name="Haridas S."/>
            <person name="Hughes K."/>
            <person name="Justo A."/>
            <person name="Karasinski D."/>
            <person name="Kautmanova I."/>
            <person name="Kiss B."/>
            <person name="Kocsube S."/>
            <person name="Kotiranta H."/>
            <person name="LaButti K.M."/>
            <person name="Lechner B.E."/>
            <person name="Liimatainen K."/>
            <person name="Lipzen A."/>
            <person name="Lukacs Z."/>
            <person name="Mihaltcheva S."/>
            <person name="Morgado L.N."/>
            <person name="Niskanen T."/>
            <person name="Noordeloos M.E."/>
            <person name="Ohm R.A."/>
            <person name="Ortiz-Santana B."/>
            <person name="Ovrebo C."/>
            <person name="Racz N."/>
            <person name="Riley R."/>
            <person name="Savchenko A."/>
            <person name="Shiryaev A."/>
            <person name="Soop K."/>
            <person name="Spirin V."/>
            <person name="Szebenyi C."/>
            <person name="Tomsovsky M."/>
            <person name="Tulloss R.E."/>
            <person name="Uehling J."/>
            <person name="Grigoriev I.V."/>
            <person name="Vagvolgyi C."/>
            <person name="Papp T."/>
            <person name="Martin F.M."/>
            <person name="Miettinen O."/>
            <person name="Hibbett D.S."/>
            <person name="Nagy L.G."/>
        </authorList>
    </citation>
    <scope>NUCLEOTIDE SEQUENCE [LARGE SCALE GENOMIC DNA]</scope>
    <source>
        <strain evidence="2 3">CBS 309.79</strain>
    </source>
</reference>
<keyword evidence="3" id="KW-1185">Reference proteome</keyword>
<feature type="transmembrane region" description="Helical" evidence="1">
    <location>
        <begin position="49"/>
        <end position="73"/>
    </location>
</feature>
<feature type="transmembrane region" description="Helical" evidence="1">
    <location>
        <begin position="94"/>
        <end position="115"/>
    </location>
</feature>
<dbReference type="AlphaFoldDB" id="A0A5C3QVD7"/>
<feature type="transmembrane region" description="Helical" evidence="1">
    <location>
        <begin position="12"/>
        <end position="37"/>
    </location>
</feature>
<organism evidence="2 3">
    <name type="scientific">Pterulicium gracile</name>
    <dbReference type="NCBI Taxonomy" id="1884261"/>
    <lineage>
        <taxon>Eukaryota</taxon>
        <taxon>Fungi</taxon>
        <taxon>Dikarya</taxon>
        <taxon>Basidiomycota</taxon>
        <taxon>Agaricomycotina</taxon>
        <taxon>Agaricomycetes</taxon>
        <taxon>Agaricomycetidae</taxon>
        <taxon>Agaricales</taxon>
        <taxon>Pleurotineae</taxon>
        <taxon>Pterulaceae</taxon>
        <taxon>Pterulicium</taxon>
    </lineage>
</organism>
<evidence type="ECO:0000313" key="2">
    <source>
        <dbReference type="EMBL" id="TFL02294.1"/>
    </source>
</evidence>
<protein>
    <submittedName>
        <fullName evidence="2">Uncharacterized protein</fullName>
    </submittedName>
</protein>
<evidence type="ECO:0000256" key="1">
    <source>
        <dbReference type="SAM" id="Phobius"/>
    </source>
</evidence>
<keyword evidence="1" id="KW-0472">Membrane</keyword>
<proteinExistence type="predicted"/>
<name>A0A5C3QVD7_9AGAR</name>
<dbReference type="EMBL" id="ML178823">
    <property type="protein sequence ID" value="TFL02294.1"/>
    <property type="molecule type" value="Genomic_DNA"/>
</dbReference>
<keyword evidence="1" id="KW-1133">Transmembrane helix</keyword>
<sequence>MSVWRSGSRRVLGIVLYFLVFTTFGFWIAFVILTTRFNDAGTTSNSTPYAIVTITNSSVSIAANLMATSMIAFAACEHLVLQSQSGVTMHGARILVLLAESGIVYVLIQIIRLALTVSIVPSTVPYGPLDTANMTFGRATTMVTISGSIERFFS</sequence>
<accession>A0A5C3QVD7</accession>
<gene>
    <name evidence="2" type="ORF">BDV98DRAFT_567029</name>
</gene>